<accession>A0A9J7BQ96</accession>
<proteinExistence type="predicted"/>
<protein>
    <submittedName>
        <fullName evidence="1">Uncharacterized protein</fullName>
    </submittedName>
</protein>
<keyword evidence="2" id="KW-1185">Reference proteome</keyword>
<dbReference type="AlphaFoldDB" id="A0A9J7BQ96"/>
<evidence type="ECO:0000313" key="2">
    <source>
        <dbReference type="Proteomes" id="UP001059380"/>
    </source>
</evidence>
<name>A0A9J7BQ96_9BACT</name>
<reference evidence="1" key="1">
    <citation type="submission" date="2021-04" db="EMBL/GenBank/DDBJ databases">
        <title>Phylogenetic analysis of Acidobacteriaceae.</title>
        <authorList>
            <person name="Qiu L."/>
            <person name="Zhang Q."/>
        </authorList>
    </citation>
    <scope>NUCLEOTIDE SEQUENCE</scope>
    <source>
        <strain evidence="1">DSM 25168</strain>
    </source>
</reference>
<evidence type="ECO:0000313" key="1">
    <source>
        <dbReference type="EMBL" id="UWZ84729.1"/>
    </source>
</evidence>
<organism evidence="1 2">
    <name type="scientific">Occallatibacter riparius</name>
    <dbReference type="NCBI Taxonomy" id="1002689"/>
    <lineage>
        <taxon>Bacteria</taxon>
        <taxon>Pseudomonadati</taxon>
        <taxon>Acidobacteriota</taxon>
        <taxon>Terriglobia</taxon>
        <taxon>Terriglobales</taxon>
        <taxon>Acidobacteriaceae</taxon>
        <taxon>Occallatibacter</taxon>
    </lineage>
</organism>
<dbReference type="KEGG" id="orp:MOP44_02050"/>
<dbReference type="RefSeq" id="WP_260794235.1">
    <property type="nucleotide sequence ID" value="NZ_CP093313.1"/>
</dbReference>
<gene>
    <name evidence="1" type="ORF">MOP44_02050</name>
</gene>
<dbReference type="EMBL" id="CP093313">
    <property type="protein sequence ID" value="UWZ84729.1"/>
    <property type="molecule type" value="Genomic_DNA"/>
</dbReference>
<sequence>MTSPREYRDLVRQLIEIVSQGTLLIVHADCLLNEVLGPIWPGDSLSHDFQCTTCGRAFKLHVDTYHGGAGWEPVN</sequence>
<dbReference type="Proteomes" id="UP001059380">
    <property type="component" value="Chromosome"/>
</dbReference>